<dbReference type="Proteomes" id="UP000575068">
    <property type="component" value="Unassembled WGS sequence"/>
</dbReference>
<evidence type="ECO:0000256" key="5">
    <source>
        <dbReference type="ARBA" id="ARBA00023136"/>
    </source>
</evidence>
<evidence type="ECO:0000259" key="7">
    <source>
        <dbReference type="Pfam" id="PF04138"/>
    </source>
</evidence>
<feature type="transmembrane region" description="Helical" evidence="6">
    <location>
        <begin position="35"/>
        <end position="53"/>
    </location>
</feature>
<keyword evidence="5 6" id="KW-0472">Membrane</keyword>
<keyword evidence="3 6" id="KW-0812">Transmembrane</keyword>
<feature type="transmembrane region" description="Helical" evidence="6">
    <location>
        <begin position="102"/>
        <end position="124"/>
    </location>
</feature>
<proteinExistence type="inferred from homology"/>
<dbReference type="GO" id="GO:0005886">
    <property type="term" value="C:plasma membrane"/>
    <property type="evidence" value="ECO:0007669"/>
    <property type="project" value="TreeGrafter"/>
</dbReference>
<dbReference type="AlphaFoldDB" id="A0A840HQ53"/>
<keyword evidence="4 6" id="KW-1133">Transmembrane helix</keyword>
<evidence type="ECO:0000256" key="1">
    <source>
        <dbReference type="ARBA" id="ARBA00004141"/>
    </source>
</evidence>
<comment type="similarity">
    <text evidence="2">Belongs to the GtrA family.</text>
</comment>
<name>A0A840HQ53_9SPHN</name>
<comment type="subcellular location">
    <subcellularLocation>
        <location evidence="1">Membrane</location>
        <topology evidence="1">Multi-pass membrane protein</topology>
    </subcellularLocation>
</comment>
<accession>A0A840HQ53</accession>
<dbReference type="GO" id="GO:0000271">
    <property type="term" value="P:polysaccharide biosynthetic process"/>
    <property type="evidence" value="ECO:0007669"/>
    <property type="project" value="InterPro"/>
</dbReference>
<dbReference type="InterPro" id="IPR007267">
    <property type="entry name" value="GtrA_DPMS_TM"/>
</dbReference>
<keyword evidence="9" id="KW-1185">Reference proteome</keyword>
<evidence type="ECO:0000256" key="4">
    <source>
        <dbReference type="ARBA" id="ARBA00022989"/>
    </source>
</evidence>
<evidence type="ECO:0000313" key="9">
    <source>
        <dbReference type="Proteomes" id="UP000575068"/>
    </source>
</evidence>
<gene>
    <name evidence="8" type="ORF">HNQ99_000030</name>
</gene>
<feature type="domain" description="GtrA/DPMS transmembrane" evidence="7">
    <location>
        <begin position="10"/>
        <end position="124"/>
    </location>
</feature>
<dbReference type="EMBL" id="JACHOV010000001">
    <property type="protein sequence ID" value="MBB4639750.1"/>
    <property type="molecule type" value="Genomic_DNA"/>
</dbReference>
<feature type="transmembrane region" description="Helical" evidence="6">
    <location>
        <begin position="73"/>
        <end position="96"/>
    </location>
</feature>
<dbReference type="Pfam" id="PF04138">
    <property type="entry name" value="GtrA_DPMS_TM"/>
    <property type="match status" value="1"/>
</dbReference>
<dbReference type="PANTHER" id="PTHR38459:SF1">
    <property type="entry name" value="PROPHAGE BACTOPRENOL-LINKED GLUCOSE TRANSLOCASE HOMOLOG"/>
    <property type="match status" value="1"/>
</dbReference>
<dbReference type="InterPro" id="IPR051401">
    <property type="entry name" value="GtrA_CellWall_Glycosyl"/>
</dbReference>
<dbReference type="PANTHER" id="PTHR38459">
    <property type="entry name" value="PROPHAGE BACTOPRENOL-LINKED GLUCOSE TRANSLOCASE HOMOLOG"/>
    <property type="match status" value="1"/>
</dbReference>
<evidence type="ECO:0000256" key="2">
    <source>
        <dbReference type="ARBA" id="ARBA00009399"/>
    </source>
</evidence>
<protein>
    <submittedName>
        <fullName evidence="8">Putative flippase GtrA</fullName>
    </submittedName>
</protein>
<organism evidence="8 9">
    <name type="scientific">Rhizorhapis suberifaciens</name>
    <name type="common">corky root of lettuce</name>
    <dbReference type="NCBI Taxonomy" id="13656"/>
    <lineage>
        <taxon>Bacteria</taxon>
        <taxon>Pseudomonadati</taxon>
        <taxon>Pseudomonadota</taxon>
        <taxon>Alphaproteobacteria</taxon>
        <taxon>Sphingomonadales</taxon>
        <taxon>Sphingomonadaceae</taxon>
        <taxon>Rhizorhapis</taxon>
    </lineage>
</organism>
<reference evidence="8 9" key="1">
    <citation type="submission" date="2020-08" db="EMBL/GenBank/DDBJ databases">
        <title>Genomic Encyclopedia of Type Strains, Phase IV (KMG-IV): sequencing the most valuable type-strain genomes for metagenomic binning, comparative biology and taxonomic classification.</title>
        <authorList>
            <person name="Goeker M."/>
        </authorList>
    </citation>
    <scope>NUCLEOTIDE SEQUENCE [LARGE SCALE GENOMIC DNA]</scope>
    <source>
        <strain evidence="8 9">DSM 7465</strain>
    </source>
</reference>
<evidence type="ECO:0000256" key="6">
    <source>
        <dbReference type="SAM" id="Phobius"/>
    </source>
</evidence>
<comment type="caution">
    <text evidence="8">The sequence shown here is derived from an EMBL/GenBank/DDBJ whole genome shotgun (WGS) entry which is preliminary data.</text>
</comment>
<feature type="transmembrane region" description="Helical" evidence="6">
    <location>
        <begin position="12"/>
        <end position="29"/>
    </location>
</feature>
<evidence type="ECO:0000256" key="3">
    <source>
        <dbReference type="ARBA" id="ARBA00022692"/>
    </source>
</evidence>
<sequence>MIELIKRGSRFGVVGAICTIIGYITFVFAAEHTHYMLAALLSWISGALFGFALNRSFTFGIRGSEKVRRHFVLFFSGSLAQLGLASAGYWLLIGVLHLPPVVAFPINLIMTAAMMFLYLNFVAFRPKT</sequence>
<evidence type="ECO:0000313" key="8">
    <source>
        <dbReference type="EMBL" id="MBB4639750.1"/>
    </source>
</evidence>
<dbReference type="RefSeq" id="WP_184473630.1">
    <property type="nucleotide sequence ID" value="NZ_JACHOV010000001.1"/>
</dbReference>